<sequence length="88" mass="9558">MRSILTLFVLVASLATTSAWMRFFGGGRPGGGGVGRNPSRYEEVNPGVYANSLTNKVHPVRSTRATTYASQQNRTKGYCDMIEQISAT</sequence>
<feature type="signal peptide" evidence="1">
    <location>
        <begin position="1"/>
        <end position="19"/>
    </location>
</feature>
<reference evidence="2" key="1">
    <citation type="submission" date="2023-01" db="EMBL/GenBank/DDBJ databases">
        <title>Metagenome sequencing of chrysophaentin producing Chrysophaeum taylorii.</title>
        <authorList>
            <person name="Davison J."/>
            <person name="Bewley C."/>
        </authorList>
    </citation>
    <scope>NUCLEOTIDE SEQUENCE</scope>
    <source>
        <strain evidence="2">NIES-1699</strain>
    </source>
</reference>
<keyword evidence="1" id="KW-0732">Signal</keyword>
<keyword evidence="3" id="KW-1185">Reference proteome</keyword>
<comment type="caution">
    <text evidence="2">The sequence shown here is derived from an EMBL/GenBank/DDBJ whole genome shotgun (WGS) entry which is preliminary data.</text>
</comment>
<gene>
    <name evidence="2" type="ORF">CTAYLR_006132</name>
</gene>
<organism evidence="2 3">
    <name type="scientific">Chrysophaeum taylorii</name>
    <dbReference type="NCBI Taxonomy" id="2483200"/>
    <lineage>
        <taxon>Eukaryota</taxon>
        <taxon>Sar</taxon>
        <taxon>Stramenopiles</taxon>
        <taxon>Ochrophyta</taxon>
        <taxon>Pelagophyceae</taxon>
        <taxon>Pelagomonadales</taxon>
        <taxon>Pelagomonadaceae</taxon>
        <taxon>Chrysophaeum</taxon>
    </lineage>
</organism>
<evidence type="ECO:0008006" key="4">
    <source>
        <dbReference type="Google" id="ProtNLM"/>
    </source>
</evidence>
<proteinExistence type="predicted"/>
<name>A0AAD7UPZ8_9STRA</name>
<evidence type="ECO:0000313" key="3">
    <source>
        <dbReference type="Proteomes" id="UP001230188"/>
    </source>
</evidence>
<evidence type="ECO:0000256" key="1">
    <source>
        <dbReference type="SAM" id="SignalP"/>
    </source>
</evidence>
<accession>A0AAD7UPZ8</accession>
<protein>
    <recommendedName>
        <fullName evidence="4">Secreted protein</fullName>
    </recommendedName>
</protein>
<dbReference type="EMBL" id="JAQMWT010000027">
    <property type="protein sequence ID" value="KAJ8613598.1"/>
    <property type="molecule type" value="Genomic_DNA"/>
</dbReference>
<evidence type="ECO:0000313" key="2">
    <source>
        <dbReference type="EMBL" id="KAJ8613598.1"/>
    </source>
</evidence>
<dbReference type="AlphaFoldDB" id="A0AAD7UPZ8"/>
<dbReference type="Proteomes" id="UP001230188">
    <property type="component" value="Unassembled WGS sequence"/>
</dbReference>
<feature type="chain" id="PRO_5042237272" description="Secreted protein" evidence="1">
    <location>
        <begin position="20"/>
        <end position="88"/>
    </location>
</feature>